<dbReference type="GO" id="GO:0001819">
    <property type="term" value="P:positive regulation of cytokine production"/>
    <property type="evidence" value="ECO:0000318"/>
    <property type="project" value="GO_Central"/>
</dbReference>
<dbReference type="SUPFAM" id="SSF48652">
    <property type="entry name" value="Tetraspanin"/>
    <property type="match status" value="1"/>
</dbReference>
<dbReference type="FunCoup" id="F6PSZ4">
    <property type="interactions" value="286"/>
</dbReference>
<evidence type="ECO:0000256" key="12">
    <source>
        <dbReference type="SAM" id="Phobius"/>
    </source>
</evidence>
<evidence type="ECO:0000256" key="2">
    <source>
        <dbReference type="ARBA" id="ARBA00006840"/>
    </source>
</evidence>
<feature type="region of interest" description="Disordered" evidence="11">
    <location>
        <begin position="264"/>
        <end position="330"/>
    </location>
</feature>
<dbReference type="GO" id="GO:0005765">
    <property type="term" value="C:lysosomal membrane"/>
    <property type="evidence" value="ECO:0007669"/>
    <property type="project" value="UniProtKB-SubCell"/>
</dbReference>
<evidence type="ECO:0000256" key="11">
    <source>
        <dbReference type="SAM" id="MobiDB-lite"/>
    </source>
</evidence>
<reference evidence="13 14" key="1">
    <citation type="journal article" date="2009" name="Science">
        <title>Genome sequence, comparative analysis, and population genetics of the domestic horse.</title>
        <authorList>
            <consortium name="Broad Institute Genome Sequencing Platform"/>
            <consortium name="Broad Institute Whole Genome Assembly Team"/>
            <person name="Wade C.M."/>
            <person name="Giulotto E."/>
            <person name="Sigurdsson S."/>
            <person name="Zoli M."/>
            <person name="Gnerre S."/>
            <person name="Imsland F."/>
            <person name="Lear T.L."/>
            <person name="Adelson D.L."/>
            <person name="Bailey E."/>
            <person name="Bellone R.R."/>
            <person name="Bloecker H."/>
            <person name="Distl O."/>
            <person name="Edgar R.C."/>
            <person name="Garber M."/>
            <person name="Leeb T."/>
            <person name="Mauceli E."/>
            <person name="MacLeod J.N."/>
            <person name="Penedo M.C.T."/>
            <person name="Raison J.M."/>
            <person name="Sharpe T."/>
            <person name="Vogel J."/>
            <person name="Andersson L."/>
            <person name="Antczak D.F."/>
            <person name="Biagi T."/>
            <person name="Binns M.M."/>
            <person name="Chowdhary B.P."/>
            <person name="Coleman S.J."/>
            <person name="Della Valle G."/>
            <person name="Fryc S."/>
            <person name="Guerin G."/>
            <person name="Hasegawa T."/>
            <person name="Hill E.W."/>
            <person name="Jurka J."/>
            <person name="Kiialainen A."/>
            <person name="Lindgren G."/>
            <person name="Liu J."/>
            <person name="Magnani E."/>
            <person name="Mickelson J.R."/>
            <person name="Murray J."/>
            <person name="Nergadze S.G."/>
            <person name="Onofrio R."/>
            <person name="Pedroni S."/>
            <person name="Piras M.F."/>
            <person name="Raudsepp T."/>
            <person name="Rocchi M."/>
            <person name="Roeed K.H."/>
            <person name="Ryder O.A."/>
            <person name="Searle S."/>
            <person name="Skow L."/>
            <person name="Swinburne J.E."/>
            <person name="Syvaenen A.C."/>
            <person name="Tozaki T."/>
            <person name="Valberg S.J."/>
            <person name="Vaudin M."/>
            <person name="White J.R."/>
            <person name="Zody M.C."/>
            <person name="Lander E.S."/>
            <person name="Lindblad-Toh K."/>
        </authorList>
    </citation>
    <scope>NUCLEOTIDE SEQUENCE [LARGE SCALE GENOMIC DNA]</scope>
    <source>
        <strain evidence="13 14">Thoroughbred</strain>
    </source>
</reference>
<evidence type="ECO:0000313" key="14">
    <source>
        <dbReference type="Proteomes" id="UP000002281"/>
    </source>
</evidence>
<sequence>MQCFSFIRTMMIFFNTIIFLCGAALLAVGIWVSVDGPSFLKVFGPLSSSATQFVNVGYFLIAAGAVLFALGFLGCYGAHAENKCALMTFFLVLLIIFIAEIAAAVVALVYTTLAEQFLTLLIVPTIKKEYGSQKDFTQVWNSTMEGLKCCGFNNYTDFQGSPYFTKNNVFPKYCCSDDASNTNCTEAEAKKKAVKGCFSQLLHGIRTNAFAVGGVAAGIGALEAYLRAIDVKILQQLVTLNEGIEAVRWLLEERGTLTSHCSSLTSSQYSLTGGSPGRSRRGSWDSLPDTSSTDRLDSVSIGSFLDTVAPSELDEQGPPGAPRPEMDRAKVIPSRERARTEVDLTATRLGNLRAVWKPPGEGLHGAPPEPPEDESAKLGFEAHWYWGQCQDDVTFL</sequence>
<evidence type="ECO:0000313" key="13">
    <source>
        <dbReference type="Ensembl" id="ENSECAP00000018996.2"/>
    </source>
</evidence>
<evidence type="ECO:0000256" key="7">
    <source>
        <dbReference type="ARBA" id="ARBA00023228"/>
    </source>
</evidence>
<dbReference type="CDD" id="cd03156">
    <property type="entry name" value="uroplakin_I_like_LEL"/>
    <property type="match status" value="1"/>
</dbReference>
<comment type="subcellular location">
    <subcellularLocation>
        <location evidence="1">Lysosome membrane</location>
        <topology evidence="1">Multi-pass membrane protein</topology>
    </subcellularLocation>
</comment>
<feature type="compositionally biased region" description="Low complexity" evidence="11">
    <location>
        <begin position="264"/>
        <end position="273"/>
    </location>
</feature>
<dbReference type="PANTHER" id="PTHR33767">
    <property type="entry name" value="LEUCINE RICH ADAPTOR PROTEIN 1-LIKE"/>
    <property type="match status" value="1"/>
</dbReference>
<name>F6PSZ4_HORSE</name>
<dbReference type="Gene3D" id="1.10.1450.10">
    <property type="entry name" value="Tetraspanin"/>
    <property type="match status" value="1"/>
</dbReference>
<organism evidence="13 14">
    <name type="scientific">Equus caballus</name>
    <name type="common">Horse</name>
    <dbReference type="NCBI Taxonomy" id="9796"/>
    <lineage>
        <taxon>Eukaryota</taxon>
        <taxon>Metazoa</taxon>
        <taxon>Chordata</taxon>
        <taxon>Craniata</taxon>
        <taxon>Vertebrata</taxon>
        <taxon>Euteleostomi</taxon>
        <taxon>Mammalia</taxon>
        <taxon>Eutheria</taxon>
        <taxon>Laurasiatheria</taxon>
        <taxon>Perissodactyla</taxon>
        <taxon>Equidae</taxon>
        <taxon>Equus</taxon>
    </lineage>
</organism>
<keyword evidence="5 12" id="KW-0472">Membrane</keyword>
<dbReference type="InParanoid" id="F6PSZ4"/>
<evidence type="ECO:0000256" key="8">
    <source>
        <dbReference type="ARBA" id="ARBA00039676"/>
    </source>
</evidence>
<feature type="transmembrane region" description="Helical" evidence="12">
    <location>
        <begin position="88"/>
        <end position="110"/>
    </location>
</feature>
<dbReference type="InterPro" id="IPR018499">
    <property type="entry name" value="Tetraspanin/Peripherin"/>
</dbReference>
<evidence type="ECO:0000256" key="9">
    <source>
        <dbReference type="ARBA" id="ARBA00046464"/>
    </source>
</evidence>
<feature type="transmembrane region" description="Helical" evidence="12">
    <location>
        <begin position="12"/>
        <end position="33"/>
    </location>
</feature>
<dbReference type="GO" id="GO:0043123">
    <property type="term" value="P:positive regulation of canonical NF-kappaB signal transduction"/>
    <property type="evidence" value="ECO:0000318"/>
    <property type="project" value="GO_Central"/>
</dbReference>
<proteinExistence type="inferred from homology"/>
<evidence type="ECO:0000256" key="1">
    <source>
        <dbReference type="ARBA" id="ARBA00004155"/>
    </source>
</evidence>
<dbReference type="STRING" id="9796.ENSECAP00000018996"/>
<dbReference type="Pfam" id="PF00335">
    <property type="entry name" value="Tetraspanin"/>
    <property type="match status" value="1"/>
</dbReference>
<protein>
    <recommendedName>
        <fullName evidence="8">Tetraspanin-1</fullName>
    </recommendedName>
</protein>
<comment type="subunit">
    <text evidence="9">Interacts with SLC19A2. Interacts with NTRK1/TRKA.</text>
</comment>
<dbReference type="PROSITE" id="PS00421">
    <property type="entry name" value="TM4_1"/>
    <property type="match status" value="1"/>
</dbReference>
<keyword evidence="14" id="KW-1185">Reference proteome</keyword>
<dbReference type="AlphaFoldDB" id="F6PSZ4"/>
<dbReference type="Bgee" id="ENSECAG00000021605">
    <property type="expression patterns" value="Expressed in cerebellum and 23 other cell types or tissues"/>
</dbReference>
<dbReference type="HOGENOM" id="CLU_066656_1_0_1"/>
<evidence type="ECO:0000256" key="3">
    <source>
        <dbReference type="ARBA" id="ARBA00022692"/>
    </source>
</evidence>
<evidence type="ECO:0000256" key="10">
    <source>
        <dbReference type="ARBA" id="ARBA00054958"/>
    </source>
</evidence>
<comment type="similarity">
    <text evidence="2">Belongs to the tetraspanin (TM4SF) family.</text>
</comment>
<keyword evidence="7" id="KW-0458">Lysosome</keyword>
<keyword evidence="4 12" id="KW-1133">Transmembrane helix</keyword>
<dbReference type="InterPro" id="IPR037443">
    <property type="entry name" value="LURAP1"/>
</dbReference>
<evidence type="ECO:0000256" key="5">
    <source>
        <dbReference type="ARBA" id="ARBA00023136"/>
    </source>
</evidence>
<dbReference type="PRINTS" id="PR00259">
    <property type="entry name" value="TMFOUR"/>
</dbReference>
<comment type="function">
    <text evidence="10">Structural component of specialized membrane microdomains known as tetraspanin-enriched microdomains (TERMs), which act as platforms for receptor clustering and signaling. Participates thereby in diverse biological functions such as cell signal transduction, adhesion, migration and protein trafficking. Regulates neuronal differentiation in response to NGF by facilitating NGF-mediated activation of NTRK1/TRKA receptor tyrosine kinase and subsequent downstream signaling pathways. Plays a role in the inhibition of TNFalpha-induced apoptosis. Mechanistically, inhibits the NF-kappa-B signaling pathway by blocking phosphorylation of CHUK. Also promotes the stability of the thiamine transporter 1/SLC19A2 in intestinal epithelial cells leading to an increase of thiamine uptake process.</text>
</comment>
<dbReference type="InterPro" id="IPR018503">
    <property type="entry name" value="Tetraspanin_CS"/>
</dbReference>
<reference evidence="13" key="2">
    <citation type="submission" date="2025-08" db="UniProtKB">
        <authorList>
            <consortium name="Ensembl"/>
        </authorList>
    </citation>
    <scope>IDENTIFICATION</scope>
    <source>
        <strain evidence="13">Thoroughbred</strain>
    </source>
</reference>
<dbReference type="GeneTree" id="ENSGT00940000158851"/>
<gene>
    <name evidence="15" type="primary">LURAP1</name>
</gene>
<dbReference type="VGNC" id="VGNC:19839">
    <property type="gene designation" value="LURAP1"/>
</dbReference>
<dbReference type="FunFam" id="1.10.1450.10:FF:000020">
    <property type="entry name" value="Tetraspanin"/>
    <property type="match status" value="1"/>
</dbReference>
<feature type="transmembrane region" description="Helical" evidence="12">
    <location>
        <begin position="53"/>
        <end position="76"/>
    </location>
</feature>
<accession>F6PSZ4</accession>
<dbReference type="PaxDb" id="9796-ENSECAP00000018996"/>
<dbReference type="InterPro" id="IPR008952">
    <property type="entry name" value="Tetraspanin_EC2_sf"/>
</dbReference>
<dbReference type="Ensembl" id="ENSECAT00000022961.3">
    <property type="protein sequence ID" value="ENSECAP00000018996.2"/>
    <property type="gene ID" value="ENSECAG00000021605.3"/>
</dbReference>
<evidence type="ECO:0000256" key="6">
    <source>
        <dbReference type="ARBA" id="ARBA00023180"/>
    </source>
</evidence>
<feature type="region of interest" description="Disordered" evidence="11">
    <location>
        <begin position="355"/>
        <end position="375"/>
    </location>
</feature>
<dbReference type="Proteomes" id="UP000002281">
    <property type="component" value="Chromosome 2"/>
</dbReference>
<evidence type="ECO:0000256" key="4">
    <source>
        <dbReference type="ARBA" id="ARBA00022989"/>
    </source>
</evidence>
<keyword evidence="3 12" id="KW-0812">Transmembrane</keyword>
<keyword evidence="6" id="KW-0325">Glycoprotein</keyword>
<reference evidence="13" key="3">
    <citation type="submission" date="2025-09" db="UniProtKB">
        <authorList>
            <consortium name="Ensembl"/>
        </authorList>
    </citation>
    <scope>IDENTIFICATION</scope>
    <source>
        <strain evidence="13">Thoroughbred</strain>
    </source>
</reference>
<dbReference type="PANTHER" id="PTHR33767:SF2">
    <property type="entry name" value="LEUCINE RICH ADAPTOR PROTEIN 1"/>
    <property type="match status" value="1"/>
</dbReference>
<evidence type="ECO:0000313" key="15">
    <source>
        <dbReference type="VGNC" id="VGNC:19839"/>
    </source>
</evidence>